<dbReference type="EnsemblMetazoa" id="SCAU000263-RB">
    <property type="protein sequence ID" value="SCAU000263-PB"/>
    <property type="gene ID" value="SCAU000263"/>
</dbReference>
<feature type="compositionally biased region" description="Low complexity" evidence="1">
    <location>
        <begin position="1838"/>
        <end position="1847"/>
    </location>
</feature>
<keyword evidence="4" id="KW-1185">Reference proteome</keyword>
<name>A0A1I8NMA1_STOCA</name>
<feature type="region of interest" description="Disordered" evidence="1">
    <location>
        <begin position="1769"/>
        <end position="1799"/>
    </location>
</feature>
<feature type="region of interest" description="Disordered" evidence="1">
    <location>
        <begin position="1071"/>
        <end position="1106"/>
    </location>
</feature>
<dbReference type="VEuPathDB" id="VectorBase:SCAU000263"/>
<feature type="compositionally biased region" description="Low complexity" evidence="1">
    <location>
        <begin position="34"/>
        <end position="51"/>
    </location>
</feature>
<evidence type="ECO:0000256" key="2">
    <source>
        <dbReference type="SAM" id="SignalP"/>
    </source>
</evidence>
<feature type="region of interest" description="Disordered" evidence="1">
    <location>
        <begin position="1257"/>
        <end position="1332"/>
    </location>
</feature>
<feature type="compositionally biased region" description="Low complexity" evidence="1">
    <location>
        <begin position="67"/>
        <end position="95"/>
    </location>
</feature>
<evidence type="ECO:0000256" key="1">
    <source>
        <dbReference type="SAM" id="MobiDB-lite"/>
    </source>
</evidence>
<reference evidence="3" key="1">
    <citation type="submission" date="2020-05" db="UniProtKB">
        <authorList>
            <consortium name="EnsemblMetazoa"/>
        </authorList>
    </citation>
    <scope>IDENTIFICATION</scope>
    <source>
        <strain evidence="3">USDA</strain>
    </source>
</reference>
<evidence type="ECO:0000313" key="4">
    <source>
        <dbReference type="Proteomes" id="UP000095300"/>
    </source>
</evidence>
<feature type="compositionally biased region" description="Basic and acidic residues" evidence="1">
    <location>
        <begin position="1862"/>
        <end position="1872"/>
    </location>
</feature>
<dbReference type="Proteomes" id="UP000095300">
    <property type="component" value="Unassembled WGS sequence"/>
</dbReference>
<feature type="region of interest" description="Disordered" evidence="1">
    <location>
        <begin position="306"/>
        <end position="325"/>
    </location>
</feature>
<feature type="compositionally biased region" description="Low complexity" evidence="1">
    <location>
        <begin position="1769"/>
        <end position="1783"/>
    </location>
</feature>
<feature type="compositionally biased region" description="Polar residues" evidence="1">
    <location>
        <begin position="1970"/>
        <end position="1984"/>
    </location>
</feature>
<feature type="compositionally biased region" description="Basic residues" evidence="1">
    <location>
        <begin position="56"/>
        <end position="66"/>
    </location>
</feature>
<feature type="compositionally biased region" description="Polar residues" evidence="1">
    <location>
        <begin position="1218"/>
        <end position="1231"/>
    </location>
</feature>
<feature type="compositionally biased region" description="Polar residues" evidence="1">
    <location>
        <begin position="1309"/>
        <end position="1324"/>
    </location>
</feature>
<feature type="region of interest" description="Disordered" evidence="1">
    <location>
        <begin position="1142"/>
        <end position="1178"/>
    </location>
</feature>
<feature type="compositionally biased region" description="Polar residues" evidence="1">
    <location>
        <begin position="1914"/>
        <end position="1930"/>
    </location>
</feature>
<feature type="signal peptide" evidence="2">
    <location>
        <begin position="1"/>
        <end position="20"/>
    </location>
</feature>
<feature type="compositionally biased region" description="Polar residues" evidence="1">
    <location>
        <begin position="568"/>
        <end position="596"/>
    </location>
</feature>
<feature type="region of interest" description="Disordered" evidence="1">
    <location>
        <begin position="1500"/>
        <end position="1546"/>
    </location>
</feature>
<feature type="compositionally biased region" description="Low complexity" evidence="1">
    <location>
        <begin position="1276"/>
        <end position="1293"/>
    </location>
</feature>
<dbReference type="KEGG" id="scac:106095689"/>
<evidence type="ECO:0000313" key="3">
    <source>
        <dbReference type="EnsemblMetazoa" id="SCAU000263-PB"/>
    </source>
</evidence>
<dbReference type="OrthoDB" id="9884296at2759"/>
<feature type="region of interest" description="Disordered" evidence="1">
    <location>
        <begin position="355"/>
        <end position="383"/>
    </location>
</feature>
<organism evidence="3 4">
    <name type="scientific">Stomoxys calcitrans</name>
    <name type="common">Stable fly</name>
    <name type="synonym">Conops calcitrans</name>
    <dbReference type="NCBI Taxonomy" id="35570"/>
    <lineage>
        <taxon>Eukaryota</taxon>
        <taxon>Metazoa</taxon>
        <taxon>Ecdysozoa</taxon>
        <taxon>Arthropoda</taxon>
        <taxon>Hexapoda</taxon>
        <taxon>Insecta</taxon>
        <taxon>Pterygota</taxon>
        <taxon>Neoptera</taxon>
        <taxon>Endopterygota</taxon>
        <taxon>Diptera</taxon>
        <taxon>Brachycera</taxon>
        <taxon>Muscomorpha</taxon>
        <taxon>Muscoidea</taxon>
        <taxon>Muscidae</taxon>
        <taxon>Stomoxys</taxon>
    </lineage>
</organism>
<feature type="region of interest" description="Disordered" evidence="1">
    <location>
        <begin position="1825"/>
        <end position="1887"/>
    </location>
</feature>
<feature type="region of interest" description="Disordered" evidence="1">
    <location>
        <begin position="877"/>
        <end position="896"/>
    </location>
</feature>
<accession>A0A1I8NMA1</accession>
<feature type="chain" id="PRO_5009325188" evidence="2">
    <location>
        <begin position="21"/>
        <end position="2000"/>
    </location>
</feature>
<feature type="region of interest" description="Disordered" evidence="1">
    <location>
        <begin position="1031"/>
        <end position="1051"/>
    </location>
</feature>
<feature type="region of interest" description="Disordered" evidence="1">
    <location>
        <begin position="34"/>
        <end position="99"/>
    </location>
</feature>
<feature type="compositionally biased region" description="Basic and acidic residues" evidence="1">
    <location>
        <begin position="1294"/>
        <end position="1307"/>
    </location>
</feature>
<feature type="compositionally biased region" description="Low complexity" evidence="1">
    <location>
        <begin position="1144"/>
        <end position="1155"/>
    </location>
</feature>
<feature type="compositionally biased region" description="Low complexity" evidence="1">
    <location>
        <begin position="310"/>
        <end position="325"/>
    </location>
</feature>
<feature type="compositionally biased region" description="Low complexity" evidence="1">
    <location>
        <begin position="1508"/>
        <end position="1525"/>
    </location>
</feature>
<feature type="compositionally biased region" description="Low complexity" evidence="1">
    <location>
        <begin position="1071"/>
        <end position="1083"/>
    </location>
</feature>
<feature type="compositionally biased region" description="Polar residues" evidence="1">
    <location>
        <begin position="1938"/>
        <end position="1948"/>
    </location>
</feature>
<sequence length="2000" mass="220798">MLLIILAFLMKISDISKMHGKRYFNNYNNNNNNSCHNNANNSNNSNNNNNNDKMSPARHHWQHVAKGKANTSNSSSTSSGCDSAASSSSSSKENSYQNKLQQHNVSLTPQQLQQLRYYQQLQQQQLQLLQQQLIQRKRLQQQLREQGVDISHHATSKAANKTSSSVALTCNQQYLRQMRLQQQQQQHRLYHMQPAQQQRLQKPQLDNFMFQNKNFNKNINDILNNNNNEENYLQQQLKQYNYNVNNGSNGDGDNNGGGAALPKGPKSYRGMTEFSTNNDINNKTHLSSQPLQNSPRHHYIPYPTAHNNSPHTTNINTQQQQPHHNNTTTFNAQFNKQFTQTLKQQQQHLINNCKNNQTTTASSSPSSVTTTTTNTTTINSSANNANKLNELLLRSPSSAASSVTHSPTHYHHQAQNYRKPFNSPQNSPFVGTANTGGVGCAQQQNYQQRRKLPFLTHTQYQQHLNDLLSQQQHLQQQQQQLLLSKDHTDEELSEESLKQNVAIVLSNLDRYNNALRSIILNEQVLTNTASSSVFYDESDLNFLNCGNNNLQQQQQNSNNMATAITPESDYNSNATTPGSRSNNMLPYESSTGGNMLPNQAQQHLVGFTHTTGGGGGGLNNACLGGVGGGNAYMGNNLNCSLASSHDFTHDNSDYQWFLDYGYRDGCGGMQRSVLSSLSASYNGLGDLIYEDLAKNLDANLAEVDMESFRAEDIHSLLSQLPSYCKSLGGNRLQQSLMMQQHLMPSQNMPLGGGVGGGLPLHHQQMMAANTMSQTSTTSTNDLIDNSFCKSELLFSPVKESHISVDSLDMDGYPDDGDIILTCKANKDNYTIAFEGSVLYSDESFYEPNEIAMKNKQNFINLHSNLDDIVKRKSLEVSMSRSEQPQPCNQRNKLQKSHTTQLQSLYALLSSPARRYPSGNNNNAPDAIIISRPALQQLTNAMGVRKSSSLPNLRDDCQEVMILSQTQIHPSQHTEAKVQQQQQQLNVSQAITTSNMEANLKCRNLLPMCQIPITANSTAASIDERLNILTQTAHHQQQQHHHHQQQSSSGIHHHKASKHRCCCGGSSSGASNHSNSMASNNGSATLTSHHSNKAHISGSTSSGSSNPPAFNLVKLFIKQKSTNCSLEDQPSAHTCMDVSSGCWPSSDANNSSTSSSLEQRLRKKSMNDSGKGSALSRHDEEVEANAMTFQMDASSSTPKKHQQQQQQRRSSLFYDEEPSSSSTGSLTATNSPAHRRRSMPLRNPALNHLAVQHNNNSSASLLSSDNTSEQLTQIQLSSGQEGSSSASSQSASSAKAERNKQRRSREASRPISNASSSEMITRSMQTSCGSLSTRSSLSDRFRCVPPSFLEKLNNLGEERQAPIYVIYPNYALPDLGFVKTSATPDVIFSPFNYKNSIGSTSATSSSASLKKRFSLMSGSDEDEILKTMDYKHVQDWHSLVTLLPGDYRRRLKHIPEVNGVLSHLEAELSQKPLFCLTPPVRRNRPHICDCNQYFHREQAATETTGGGASSSSGSSQQPSSGYRGSSTMLTDSEFESGAGNGTMANASGDNLKQMYVYQYEQQRMDSGVEMSPKVQSTTPVPMPRGILRKSSSAVRNKRNSMIEHEAKQTKLEKRRSLQEPPHHYHIGSAEELAEVFEEEVAGCELYASPQPRSERLSRKDLDARVRAENFLSSLPRNELKYYAEIAAILESSEPEIQYDAAALKKEVSRALSQQKKVSFNDKEGQANAMVQMQAETRQRFSTPPNSPNISMATAGHSNNAAAALRLQNHPSASPGAAAAAVAAPRRCSHRDELDKRKSESNRFKRLQIQWELMSKDSSMLKELVSNEQTKSGGSTPTSAQAAANAAAASKSRIPRPVSYPAGKRTDMYKDPPTHHHHVMTDNTTTTTTTTTLNHKYANVNTKIPKPPRISPQIARISNQADPTKTTRSPSRLQPPKRYSMTTTPPSATNVGAVMSSPSTPTTPGGGGSANRARTPNSRVAVTAPNTPKKRVQSPRTIPRVR</sequence>
<feature type="region of interest" description="Disordered" evidence="1">
    <location>
        <begin position="1899"/>
        <end position="2000"/>
    </location>
</feature>
<feature type="compositionally biased region" description="Basic and acidic residues" evidence="1">
    <location>
        <begin position="1788"/>
        <end position="1799"/>
    </location>
</feature>
<gene>
    <name evidence="3" type="primary">106095689</name>
</gene>
<feature type="compositionally biased region" description="Polar residues" evidence="1">
    <location>
        <begin position="1825"/>
        <end position="1837"/>
    </location>
</feature>
<protein>
    <submittedName>
        <fullName evidence="3">Uncharacterized protein</fullName>
    </submittedName>
</protein>
<keyword evidence="2" id="KW-0732">Signal</keyword>
<feature type="compositionally biased region" description="Basic residues" evidence="1">
    <location>
        <begin position="1986"/>
        <end position="2000"/>
    </location>
</feature>
<feature type="compositionally biased region" description="Low complexity" evidence="1">
    <location>
        <begin position="1257"/>
        <end position="1267"/>
    </location>
</feature>
<dbReference type="STRING" id="35570.A0A1I8NMA1"/>
<feature type="region of interest" description="Disordered" evidence="1">
    <location>
        <begin position="1190"/>
        <end position="1238"/>
    </location>
</feature>
<feature type="region of interest" description="Disordered" evidence="1">
    <location>
        <begin position="563"/>
        <end position="596"/>
    </location>
</feature>
<proteinExistence type="predicted"/>